<dbReference type="EMBL" id="BOLY01000001">
    <property type="protein sequence ID" value="GIZ38785.1"/>
    <property type="molecule type" value="Genomic_DNA"/>
</dbReference>
<name>A0A9P3CF24_9PEZI</name>
<keyword evidence="3" id="KW-1185">Reference proteome</keyword>
<dbReference type="Proteomes" id="UP000825890">
    <property type="component" value="Unassembled WGS sequence"/>
</dbReference>
<organism evidence="2 3">
    <name type="scientific">Cercospora kikuchii</name>
    <dbReference type="NCBI Taxonomy" id="84275"/>
    <lineage>
        <taxon>Eukaryota</taxon>
        <taxon>Fungi</taxon>
        <taxon>Dikarya</taxon>
        <taxon>Ascomycota</taxon>
        <taxon>Pezizomycotina</taxon>
        <taxon>Dothideomycetes</taxon>
        <taxon>Dothideomycetidae</taxon>
        <taxon>Mycosphaerellales</taxon>
        <taxon>Mycosphaerellaceae</taxon>
        <taxon>Cercospora</taxon>
    </lineage>
</organism>
<dbReference type="PANTHER" id="PTHR24148">
    <property type="entry name" value="ANKYRIN REPEAT DOMAIN-CONTAINING PROTEIN 39 HOMOLOG-RELATED"/>
    <property type="match status" value="1"/>
</dbReference>
<feature type="domain" description="Heterokaryon incompatibility" evidence="1">
    <location>
        <begin position="87"/>
        <end position="294"/>
    </location>
</feature>
<dbReference type="RefSeq" id="XP_044653272.1">
    <property type="nucleotide sequence ID" value="XM_044797337.1"/>
</dbReference>
<comment type="caution">
    <text evidence="2">The sequence shown here is derived from an EMBL/GenBank/DDBJ whole genome shotgun (WGS) entry which is preliminary data.</text>
</comment>
<sequence length="637" mass="71948">MYRQAEPVMDTCDGSIYERLPGNRWIRLLQLEPAERLEDGLVATLHLQDLGGPLPVWPLNGAAHGSQGDRIASHEYWKEIRRRQLSYNALSYSWATEDGNDRRTHKMNLNRRMFRITKNLSDGLRRIRSAKTTECLWIDAICISQDDPAERSAQVSMMFDIYRSARLVLVWLGNGDDDLDNHTCALARSIDAILQYAQDTRVYKIIEDCIKVFARADIHDSCACRNYSHHYQLDGPSRRPGHFTLSELSRAIGTKLAEQFKAKENSASRLLLKVLKAAAIVDRRYWTRRWIIQEIQALLNIHGCVFLWAGHMASATTFFAMITAFATWNVPHSHHGIELSSIREELATISHRTLPSSPLPARLTAHLDTDGFEKDFLVIVGDLSGPIHNVMLAERHRSDLLYLLRKFAMYECSNVHDRVFSLMALDPSHNLQADYSLSFAQLCLSFAKNSLSRGDFRILNYACLPDDCDEGQSALNLPSWVPDLRTIPGAGSTLAVMRANTILAASKIQSNAGLLLESFWLGNVVDVAHISDRDSYHTSAISLSRSIDTNTSPAPSLEIGPPRFEQIRNMMICPGDVICVLDEYFWNRSILGLRPTGTKLHQYTLILAVEIVDIRGSDFDHVHFHSLPESKRAITII</sequence>
<protein>
    <recommendedName>
        <fullName evidence="1">Heterokaryon incompatibility domain-containing protein</fullName>
    </recommendedName>
</protein>
<accession>A0A9P3CF24</accession>
<dbReference type="InterPro" id="IPR010730">
    <property type="entry name" value="HET"/>
</dbReference>
<evidence type="ECO:0000313" key="3">
    <source>
        <dbReference type="Proteomes" id="UP000825890"/>
    </source>
</evidence>
<gene>
    <name evidence="2" type="ORF">CKM354_000218600</name>
</gene>
<proteinExistence type="predicted"/>
<dbReference type="InterPro" id="IPR052895">
    <property type="entry name" value="HetReg/Transcr_Mod"/>
</dbReference>
<reference evidence="2 3" key="1">
    <citation type="submission" date="2021-01" db="EMBL/GenBank/DDBJ databases">
        <title>Cercospora kikuchii MAFF 305040 whole genome shotgun sequence.</title>
        <authorList>
            <person name="Kashiwa T."/>
            <person name="Suzuki T."/>
        </authorList>
    </citation>
    <scope>NUCLEOTIDE SEQUENCE [LARGE SCALE GENOMIC DNA]</scope>
    <source>
        <strain evidence="2 3">MAFF 305040</strain>
    </source>
</reference>
<dbReference type="Pfam" id="PF06985">
    <property type="entry name" value="HET"/>
    <property type="match status" value="1"/>
</dbReference>
<evidence type="ECO:0000259" key="1">
    <source>
        <dbReference type="Pfam" id="PF06985"/>
    </source>
</evidence>
<dbReference type="GeneID" id="68287761"/>
<evidence type="ECO:0000313" key="2">
    <source>
        <dbReference type="EMBL" id="GIZ38785.1"/>
    </source>
</evidence>
<dbReference type="PANTHER" id="PTHR24148:SF64">
    <property type="entry name" value="HETEROKARYON INCOMPATIBILITY DOMAIN-CONTAINING PROTEIN"/>
    <property type="match status" value="1"/>
</dbReference>
<dbReference type="AlphaFoldDB" id="A0A9P3CF24"/>
<dbReference type="OrthoDB" id="3648367at2759"/>